<feature type="signal peptide" evidence="2">
    <location>
        <begin position="1"/>
        <end position="35"/>
    </location>
</feature>
<accession>A0AA87BAT9</accession>
<dbReference type="Pfam" id="PF00149">
    <property type="entry name" value="Metallophos"/>
    <property type="match status" value="1"/>
</dbReference>
<evidence type="ECO:0000256" key="2">
    <source>
        <dbReference type="SAM" id="SignalP"/>
    </source>
</evidence>
<feature type="chain" id="PRO_5041637587" description="Calcineurin-like phosphoesterase domain-containing protein" evidence="2">
    <location>
        <begin position="36"/>
        <end position="187"/>
    </location>
</feature>
<dbReference type="InterPro" id="IPR006146">
    <property type="entry name" value="5'-Nucleotdase_CS"/>
</dbReference>
<dbReference type="PROSITE" id="PS00786">
    <property type="entry name" value="5_NUCLEOTIDASE_2"/>
    <property type="match status" value="1"/>
</dbReference>
<dbReference type="EMBL" id="ACRO01000015">
    <property type="protein sequence ID" value="EGF88500.1"/>
    <property type="molecule type" value="Genomic_DNA"/>
</dbReference>
<dbReference type="SUPFAM" id="SSF56300">
    <property type="entry name" value="Metallo-dependent phosphatases"/>
    <property type="match status" value="1"/>
</dbReference>
<gene>
    <name evidence="4" type="ORF">HMPREF0428_01018</name>
</gene>
<dbReference type="PANTHER" id="PTHR11575:SF24">
    <property type="entry name" value="5'-NUCLEOTIDASE"/>
    <property type="match status" value="1"/>
</dbReference>
<dbReference type="GO" id="GO:0009166">
    <property type="term" value="P:nucleotide catabolic process"/>
    <property type="evidence" value="ECO:0007669"/>
    <property type="project" value="InterPro"/>
</dbReference>
<sequence>MKARKKVIMKKKNYTLASATIVGLAIATSGGVAFADETQGNTSSSATTTQTQPTAPASASATASEKDLVLVHTNDVHGRIVEEKGRDKTTSVVGDAKLATVIENERAKKNQTTVVLDAGDAFQGLPISNSTKGEARAEILNKMNYDAMAVGNHEFDFGLDEAKKYKQILKFPLLSSNTDVQERDVFI</sequence>
<dbReference type="Gene3D" id="3.60.21.10">
    <property type="match status" value="1"/>
</dbReference>
<protein>
    <recommendedName>
        <fullName evidence="3">Calcineurin-like phosphoesterase domain-containing protein</fullName>
    </recommendedName>
</protein>
<evidence type="ECO:0000313" key="5">
    <source>
        <dbReference type="Proteomes" id="UP000004773"/>
    </source>
</evidence>
<dbReference type="AlphaFoldDB" id="A0AA87BAT9"/>
<dbReference type="GO" id="GO:0016788">
    <property type="term" value="F:hydrolase activity, acting on ester bonds"/>
    <property type="evidence" value="ECO:0007669"/>
    <property type="project" value="InterPro"/>
</dbReference>
<dbReference type="InterPro" id="IPR029052">
    <property type="entry name" value="Metallo-depent_PP-like"/>
</dbReference>
<dbReference type="InterPro" id="IPR006179">
    <property type="entry name" value="5_nucleotidase/apyrase"/>
</dbReference>
<name>A0AA87BAT9_9BACL</name>
<proteinExistence type="predicted"/>
<evidence type="ECO:0000313" key="4">
    <source>
        <dbReference type="EMBL" id="EGF88500.1"/>
    </source>
</evidence>
<organism evidence="4 5">
    <name type="scientific">Gemella haemolysans M341</name>
    <dbReference type="NCBI Taxonomy" id="562981"/>
    <lineage>
        <taxon>Bacteria</taxon>
        <taxon>Bacillati</taxon>
        <taxon>Bacillota</taxon>
        <taxon>Bacilli</taxon>
        <taxon>Bacillales</taxon>
        <taxon>Gemellaceae</taxon>
        <taxon>Gemella</taxon>
    </lineage>
</organism>
<reference evidence="4 5" key="1">
    <citation type="submission" date="2011-03" db="EMBL/GenBank/DDBJ databases">
        <title>The Genome Sequence of Gemella haemolysans M341.</title>
        <authorList>
            <consortium name="The Broad Institute Genome Sequencing Platform"/>
            <consortium name="The Broad Institute Genome Sequencing Center for Infectious Disease"/>
            <person name="Earl A."/>
            <person name="Ward D."/>
            <person name="Feldgarden M."/>
            <person name="Gevers D."/>
            <person name="Sibley C.D."/>
            <person name="Field T.R."/>
            <person name="Grinwis M."/>
            <person name="Eshaghurshan C.S."/>
            <person name="Surette M.G."/>
            <person name="Young S.K."/>
            <person name="Zeng Q."/>
            <person name="Gargeya S."/>
            <person name="Fitzgerald M."/>
            <person name="Haas B."/>
            <person name="Abouelleil A."/>
            <person name="Alvarado L."/>
            <person name="Arachchi H.M."/>
            <person name="Berlin A."/>
            <person name="Brown A."/>
            <person name="Chapman S.B."/>
            <person name="Chen Z."/>
            <person name="Dunbar C."/>
            <person name="Freedman E."/>
            <person name="Gearin G."/>
            <person name="Gellesch M."/>
            <person name="Goldberg J."/>
            <person name="Griggs A."/>
            <person name="Gujja S."/>
            <person name="Heilman E.R."/>
            <person name="Heiman D."/>
            <person name="Howarth C."/>
            <person name="Larson L."/>
            <person name="Lui A."/>
            <person name="MacDonald P.J.P."/>
            <person name="Mehta T."/>
            <person name="Montmayeur A."/>
            <person name="Murphy C."/>
            <person name="Neiman D."/>
            <person name="Pearson M."/>
            <person name="Priest M."/>
            <person name="Roberts A."/>
            <person name="Saif S."/>
            <person name="Shea T."/>
            <person name="Shenoy N."/>
            <person name="Sisk P."/>
            <person name="Stolte C."/>
            <person name="Sykes S."/>
            <person name="White J."/>
            <person name="Yandava C."/>
            <person name="Wortman J."/>
            <person name="Nusbaum C."/>
            <person name="Birren B."/>
        </authorList>
    </citation>
    <scope>NUCLEOTIDE SEQUENCE [LARGE SCALE GENOMIC DNA]</scope>
    <source>
        <strain evidence="4 5">M341</strain>
    </source>
</reference>
<keyword evidence="2" id="KW-0732">Signal</keyword>
<dbReference type="InterPro" id="IPR004843">
    <property type="entry name" value="Calcineurin-like_PHP"/>
</dbReference>
<feature type="domain" description="Calcineurin-like phosphoesterase" evidence="3">
    <location>
        <begin position="70"/>
        <end position="172"/>
    </location>
</feature>
<dbReference type="GO" id="GO:0000166">
    <property type="term" value="F:nucleotide binding"/>
    <property type="evidence" value="ECO:0007669"/>
    <property type="project" value="InterPro"/>
</dbReference>
<feature type="compositionally biased region" description="Low complexity" evidence="1">
    <location>
        <begin position="42"/>
        <end position="63"/>
    </location>
</feature>
<feature type="region of interest" description="Disordered" evidence="1">
    <location>
        <begin position="37"/>
        <end position="64"/>
    </location>
</feature>
<dbReference type="Proteomes" id="UP000004773">
    <property type="component" value="Unassembled WGS sequence"/>
</dbReference>
<dbReference type="GO" id="GO:0046872">
    <property type="term" value="F:metal ion binding"/>
    <property type="evidence" value="ECO:0007669"/>
    <property type="project" value="InterPro"/>
</dbReference>
<dbReference type="PANTHER" id="PTHR11575">
    <property type="entry name" value="5'-NUCLEOTIDASE-RELATED"/>
    <property type="match status" value="1"/>
</dbReference>
<dbReference type="PROSITE" id="PS00785">
    <property type="entry name" value="5_NUCLEOTIDASE_1"/>
    <property type="match status" value="1"/>
</dbReference>
<comment type="caution">
    <text evidence="4">The sequence shown here is derived from an EMBL/GenBank/DDBJ whole genome shotgun (WGS) entry which is preliminary data.</text>
</comment>
<evidence type="ECO:0000259" key="3">
    <source>
        <dbReference type="Pfam" id="PF00149"/>
    </source>
</evidence>
<evidence type="ECO:0000256" key="1">
    <source>
        <dbReference type="SAM" id="MobiDB-lite"/>
    </source>
</evidence>